<organism evidence="1 2">
    <name type="scientific">Rhizophagus clarus</name>
    <dbReference type="NCBI Taxonomy" id="94130"/>
    <lineage>
        <taxon>Eukaryota</taxon>
        <taxon>Fungi</taxon>
        <taxon>Fungi incertae sedis</taxon>
        <taxon>Mucoromycota</taxon>
        <taxon>Glomeromycotina</taxon>
        <taxon>Glomeromycetes</taxon>
        <taxon>Glomerales</taxon>
        <taxon>Glomeraceae</taxon>
        <taxon>Rhizophagus</taxon>
    </lineage>
</organism>
<dbReference type="OrthoDB" id="2422601at2759"/>
<evidence type="ECO:0000313" key="1">
    <source>
        <dbReference type="EMBL" id="GES92190.1"/>
    </source>
</evidence>
<dbReference type="Proteomes" id="UP000615446">
    <property type="component" value="Unassembled WGS sequence"/>
</dbReference>
<dbReference type="EMBL" id="BLAL01000213">
    <property type="protein sequence ID" value="GES92190.1"/>
    <property type="molecule type" value="Genomic_DNA"/>
</dbReference>
<proteinExistence type="predicted"/>
<comment type="caution">
    <text evidence="1">The sequence shown here is derived from an EMBL/GenBank/DDBJ whole genome shotgun (WGS) entry which is preliminary data.</text>
</comment>
<accession>A0A8H3LUL2</accession>
<reference evidence="1" key="1">
    <citation type="submission" date="2019-10" db="EMBL/GenBank/DDBJ databases">
        <title>Conservation and host-specific expression of non-tandemly repeated heterogenous ribosome RNA gene in arbuscular mycorrhizal fungi.</title>
        <authorList>
            <person name="Maeda T."/>
            <person name="Kobayashi Y."/>
            <person name="Nakagawa T."/>
            <person name="Ezawa T."/>
            <person name="Yamaguchi K."/>
            <person name="Bino T."/>
            <person name="Nishimoto Y."/>
            <person name="Shigenobu S."/>
            <person name="Kawaguchi M."/>
        </authorList>
    </citation>
    <scope>NUCLEOTIDE SEQUENCE</scope>
    <source>
        <strain evidence="1">HR1</strain>
    </source>
</reference>
<name>A0A8H3LUL2_9GLOM</name>
<gene>
    <name evidence="1" type="ORF">RCL2_001897700</name>
</gene>
<sequence length="129" mass="14225">MEYSNEDSGVKYSHLVAGATLAGGMNRNSFQTALATIGVTNQCSKKSYHNYQIACLNQSSKTILLEILDHLEEIYLPGQEKVLPIGFDCLWSHSCNAHQASGEFLYLGDLPGYNYQPVVAFCTIENSVQ</sequence>
<dbReference type="AlphaFoldDB" id="A0A8H3LUL2"/>
<evidence type="ECO:0000313" key="2">
    <source>
        <dbReference type="Proteomes" id="UP000615446"/>
    </source>
</evidence>
<protein>
    <submittedName>
        <fullName evidence="1">Uncharacterized protein</fullName>
    </submittedName>
</protein>